<dbReference type="GO" id="GO:0016757">
    <property type="term" value="F:glycosyltransferase activity"/>
    <property type="evidence" value="ECO:0007669"/>
    <property type="project" value="UniProtKB-KW"/>
</dbReference>
<dbReference type="PANTHER" id="PTHR11608">
    <property type="entry name" value="BIFUNCTIONAL PROTEIN PYRR"/>
    <property type="match status" value="1"/>
</dbReference>
<dbReference type="InterPro" id="IPR050137">
    <property type="entry name" value="PyrR_bifunctional"/>
</dbReference>
<dbReference type="InterPro" id="IPR000836">
    <property type="entry name" value="PRTase_dom"/>
</dbReference>
<dbReference type="RefSeq" id="WP_390298970.1">
    <property type="nucleotide sequence ID" value="NZ_JBHULI010000005.1"/>
</dbReference>
<dbReference type="SUPFAM" id="SSF53271">
    <property type="entry name" value="PRTase-like"/>
    <property type="match status" value="1"/>
</dbReference>
<keyword evidence="2" id="KW-0808">Transferase</keyword>
<dbReference type="CDD" id="cd06223">
    <property type="entry name" value="PRTases_typeI"/>
    <property type="match status" value="1"/>
</dbReference>
<feature type="domain" description="Phosphoribosyltransferase" evidence="1">
    <location>
        <begin position="9"/>
        <end position="135"/>
    </location>
</feature>
<evidence type="ECO:0000259" key="1">
    <source>
        <dbReference type="Pfam" id="PF00156"/>
    </source>
</evidence>
<name>A0ABW5JFR8_9BACT</name>
<keyword evidence="2" id="KW-0328">Glycosyltransferase</keyword>
<proteinExistence type="predicted"/>
<accession>A0ABW5JFR8</accession>
<dbReference type="EMBL" id="JBHULI010000005">
    <property type="protein sequence ID" value="MFD2531606.1"/>
    <property type="molecule type" value="Genomic_DNA"/>
</dbReference>
<evidence type="ECO:0000313" key="2">
    <source>
        <dbReference type="EMBL" id="MFD2531606.1"/>
    </source>
</evidence>
<reference evidence="3" key="1">
    <citation type="journal article" date="2019" name="Int. J. Syst. Evol. Microbiol.">
        <title>The Global Catalogue of Microorganisms (GCM) 10K type strain sequencing project: providing services to taxonomists for standard genome sequencing and annotation.</title>
        <authorList>
            <consortium name="The Broad Institute Genomics Platform"/>
            <consortium name="The Broad Institute Genome Sequencing Center for Infectious Disease"/>
            <person name="Wu L."/>
            <person name="Ma J."/>
        </authorList>
    </citation>
    <scope>NUCLEOTIDE SEQUENCE [LARGE SCALE GENOMIC DNA]</scope>
    <source>
        <strain evidence="3">KCTC 52042</strain>
    </source>
</reference>
<comment type="caution">
    <text evidence="2">The sequence shown here is derived from an EMBL/GenBank/DDBJ whole genome shotgun (WGS) entry which is preliminary data.</text>
</comment>
<protein>
    <submittedName>
        <fullName evidence="2">Phosphoribosyltransferase family protein</fullName>
    </submittedName>
</protein>
<dbReference type="PANTHER" id="PTHR11608:SF0">
    <property type="entry name" value="BIFUNCTIONAL PROTEIN PYRR"/>
    <property type="match status" value="1"/>
</dbReference>
<gene>
    <name evidence="2" type="ORF">ACFSVN_04020</name>
</gene>
<sequence length="165" mass="18669">MKKQITLMDRPRMQRTLHRIAIQVWERMGNDKELVIIGLNERGYATALELSENIADLLGKDISAHRYEVSGNSSETPLPDCNDKFVLLVDDVIFSGKTMFEALSAICGMYEPDIIEIAVLIDRGHRKYPLLTHMSGITVPTKAGEHIEVMLKDSKLKEAILFKNK</sequence>
<dbReference type="InterPro" id="IPR029057">
    <property type="entry name" value="PRTase-like"/>
</dbReference>
<dbReference type="Gene3D" id="3.40.50.2020">
    <property type="match status" value="1"/>
</dbReference>
<dbReference type="Proteomes" id="UP001597460">
    <property type="component" value="Unassembled WGS sequence"/>
</dbReference>
<keyword evidence="3" id="KW-1185">Reference proteome</keyword>
<evidence type="ECO:0000313" key="3">
    <source>
        <dbReference type="Proteomes" id="UP001597460"/>
    </source>
</evidence>
<dbReference type="Pfam" id="PF00156">
    <property type="entry name" value="Pribosyltran"/>
    <property type="match status" value="1"/>
</dbReference>
<organism evidence="2 3">
    <name type="scientific">Gracilimonas halophila</name>
    <dbReference type="NCBI Taxonomy" id="1834464"/>
    <lineage>
        <taxon>Bacteria</taxon>
        <taxon>Pseudomonadati</taxon>
        <taxon>Balneolota</taxon>
        <taxon>Balneolia</taxon>
        <taxon>Balneolales</taxon>
        <taxon>Balneolaceae</taxon>
        <taxon>Gracilimonas</taxon>
    </lineage>
</organism>